<feature type="region of interest" description="Disordered" evidence="1">
    <location>
        <begin position="20"/>
        <end position="78"/>
    </location>
</feature>
<feature type="compositionally biased region" description="Polar residues" evidence="1">
    <location>
        <begin position="65"/>
        <end position="78"/>
    </location>
</feature>
<dbReference type="Proteomes" id="UP000053424">
    <property type="component" value="Unassembled WGS sequence"/>
</dbReference>
<proteinExistence type="predicted"/>
<feature type="compositionally biased region" description="Polar residues" evidence="1">
    <location>
        <begin position="25"/>
        <end position="46"/>
    </location>
</feature>
<feature type="compositionally biased region" description="Basic and acidic residues" evidence="1">
    <location>
        <begin position="48"/>
        <end position="59"/>
    </location>
</feature>
<name>A0A0C3CZD6_HEBCY</name>
<reference evidence="2 3" key="1">
    <citation type="submission" date="2014-04" db="EMBL/GenBank/DDBJ databases">
        <authorList>
            <consortium name="DOE Joint Genome Institute"/>
            <person name="Kuo A."/>
            <person name="Gay G."/>
            <person name="Dore J."/>
            <person name="Kohler A."/>
            <person name="Nagy L.G."/>
            <person name="Floudas D."/>
            <person name="Copeland A."/>
            <person name="Barry K.W."/>
            <person name="Cichocki N."/>
            <person name="Veneault-Fourrey C."/>
            <person name="LaButti K."/>
            <person name="Lindquist E.A."/>
            <person name="Lipzen A."/>
            <person name="Lundell T."/>
            <person name="Morin E."/>
            <person name="Murat C."/>
            <person name="Sun H."/>
            <person name="Tunlid A."/>
            <person name="Henrissat B."/>
            <person name="Grigoriev I.V."/>
            <person name="Hibbett D.S."/>
            <person name="Martin F."/>
            <person name="Nordberg H.P."/>
            <person name="Cantor M.N."/>
            <person name="Hua S.X."/>
        </authorList>
    </citation>
    <scope>NUCLEOTIDE SEQUENCE [LARGE SCALE GENOMIC DNA]</scope>
    <source>
        <strain evidence="3">h7</strain>
    </source>
</reference>
<dbReference type="HOGENOM" id="CLU_2622287_0_0_1"/>
<dbReference type="AlphaFoldDB" id="A0A0C3CZD6"/>
<sequence length="78" mass="8636">MYVFTEHVCYIAEHPTVSDAKAPQNRMQNMQSASSKRETVSVNSAEPASKRCQDDHPCPPDRSYTILTHSTAVGQLKG</sequence>
<dbReference type="EMBL" id="KN831768">
    <property type="protein sequence ID" value="KIM49196.1"/>
    <property type="molecule type" value="Genomic_DNA"/>
</dbReference>
<gene>
    <name evidence="2" type="ORF">M413DRAFT_438361</name>
</gene>
<reference evidence="3" key="2">
    <citation type="submission" date="2015-01" db="EMBL/GenBank/DDBJ databases">
        <title>Evolutionary Origins and Diversification of the Mycorrhizal Mutualists.</title>
        <authorList>
            <consortium name="DOE Joint Genome Institute"/>
            <consortium name="Mycorrhizal Genomics Consortium"/>
            <person name="Kohler A."/>
            <person name="Kuo A."/>
            <person name="Nagy L.G."/>
            <person name="Floudas D."/>
            <person name="Copeland A."/>
            <person name="Barry K.W."/>
            <person name="Cichocki N."/>
            <person name="Veneault-Fourrey C."/>
            <person name="LaButti K."/>
            <person name="Lindquist E.A."/>
            <person name="Lipzen A."/>
            <person name="Lundell T."/>
            <person name="Morin E."/>
            <person name="Murat C."/>
            <person name="Riley R."/>
            <person name="Ohm R."/>
            <person name="Sun H."/>
            <person name="Tunlid A."/>
            <person name="Henrissat B."/>
            <person name="Grigoriev I.V."/>
            <person name="Hibbett D.S."/>
            <person name="Martin F."/>
        </authorList>
    </citation>
    <scope>NUCLEOTIDE SEQUENCE [LARGE SCALE GENOMIC DNA]</scope>
    <source>
        <strain evidence="3">h7</strain>
    </source>
</reference>
<keyword evidence="3" id="KW-1185">Reference proteome</keyword>
<organism evidence="2 3">
    <name type="scientific">Hebeloma cylindrosporum</name>
    <dbReference type="NCBI Taxonomy" id="76867"/>
    <lineage>
        <taxon>Eukaryota</taxon>
        <taxon>Fungi</taxon>
        <taxon>Dikarya</taxon>
        <taxon>Basidiomycota</taxon>
        <taxon>Agaricomycotina</taxon>
        <taxon>Agaricomycetes</taxon>
        <taxon>Agaricomycetidae</taxon>
        <taxon>Agaricales</taxon>
        <taxon>Agaricineae</taxon>
        <taxon>Hymenogastraceae</taxon>
        <taxon>Hebeloma</taxon>
    </lineage>
</organism>
<accession>A0A0C3CZD6</accession>
<evidence type="ECO:0000313" key="2">
    <source>
        <dbReference type="EMBL" id="KIM49196.1"/>
    </source>
</evidence>
<protein>
    <submittedName>
        <fullName evidence="2">Uncharacterized protein</fullName>
    </submittedName>
</protein>
<evidence type="ECO:0000256" key="1">
    <source>
        <dbReference type="SAM" id="MobiDB-lite"/>
    </source>
</evidence>
<evidence type="ECO:0000313" key="3">
    <source>
        <dbReference type="Proteomes" id="UP000053424"/>
    </source>
</evidence>